<evidence type="ECO:0000313" key="2">
    <source>
        <dbReference type="EMBL" id="CAD7206077.1"/>
    </source>
</evidence>
<name>A0A7R8W035_TIMDO</name>
<accession>A0A7R8W035</accession>
<feature type="region of interest" description="Disordered" evidence="1">
    <location>
        <begin position="1"/>
        <end position="49"/>
    </location>
</feature>
<protein>
    <submittedName>
        <fullName evidence="2">Uncharacterized protein</fullName>
    </submittedName>
</protein>
<reference evidence="2" key="1">
    <citation type="submission" date="2020-11" db="EMBL/GenBank/DDBJ databases">
        <authorList>
            <person name="Tran Van P."/>
        </authorList>
    </citation>
    <scope>NUCLEOTIDE SEQUENCE</scope>
</reference>
<feature type="compositionally biased region" description="Low complexity" evidence="1">
    <location>
        <begin position="23"/>
        <end position="34"/>
    </location>
</feature>
<dbReference type="EMBL" id="OA578751">
    <property type="protein sequence ID" value="CAD7206077.1"/>
    <property type="molecule type" value="Genomic_DNA"/>
</dbReference>
<proteinExistence type="predicted"/>
<sequence>MCLTFQNSRRVRAPTRARRKRGAVLAAAAMGAASPRRRNSRAETAGSSS</sequence>
<dbReference type="AlphaFoldDB" id="A0A7R8W035"/>
<feature type="compositionally biased region" description="Basic residues" evidence="1">
    <location>
        <begin position="9"/>
        <end position="22"/>
    </location>
</feature>
<evidence type="ECO:0000256" key="1">
    <source>
        <dbReference type="SAM" id="MobiDB-lite"/>
    </source>
</evidence>
<gene>
    <name evidence="2" type="ORF">TDIB3V08_LOCUS12226</name>
</gene>
<organism evidence="2">
    <name type="scientific">Timema douglasi</name>
    <name type="common">Walking stick</name>
    <dbReference type="NCBI Taxonomy" id="61478"/>
    <lineage>
        <taxon>Eukaryota</taxon>
        <taxon>Metazoa</taxon>
        <taxon>Ecdysozoa</taxon>
        <taxon>Arthropoda</taxon>
        <taxon>Hexapoda</taxon>
        <taxon>Insecta</taxon>
        <taxon>Pterygota</taxon>
        <taxon>Neoptera</taxon>
        <taxon>Polyneoptera</taxon>
        <taxon>Phasmatodea</taxon>
        <taxon>Timematodea</taxon>
        <taxon>Timematoidea</taxon>
        <taxon>Timematidae</taxon>
        <taxon>Timema</taxon>
    </lineage>
</organism>